<gene>
    <name evidence="1" type="ORF">FS320_04540</name>
</gene>
<name>A0A5N7MKR1_9HYPH</name>
<evidence type="ECO:0008006" key="3">
    <source>
        <dbReference type="Google" id="ProtNLM"/>
    </source>
</evidence>
<keyword evidence="2" id="KW-1185">Reference proteome</keyword>
<dbReference type="RefSeq" id="WP_152709717.1">
    <property type="nucleotide sequence ID" value="NZ_VOSJ01000008.1"/>
</dbReference>
<accession>A0A5N7MKR1</accession>
<reference evidence="1 2" key="1">
    <citation type="journal article" date="2019" name="Syst. Appl. Microbiol.">
        <title>Microvirga tunisiensis sp. nov., a root nodule symbiotic bacterium isolated from Lupinus micranthus and L. luteus grown in Northern Tunisia.</title>
        <authorList>
            <person name="Msaddak A."/>
            <person name="Rejili M."/>
            <person name="Duran D."/>
            <person name="Mars M."/>
            <person name="Palacios J.M."/>
            <person name="Ruiz-Argueso T."/>
            <person name="Rey L."/>
            <person name="Imperial J."/>
        </authorList>
    </citation>
    <scope>NUCLEOTIDE SEQUENCE [LARGE SCALE GENOMIC DNA]</scope>
    <source>
        <strain evidence="1 2">Lmie10</strain>
    </source>
</reference>
<evidence type="ECO:0000313" key="2">
    <source>
        <dbReference type="Proteomes" id="UP000403266"/>
    </source>
</evidence>
<dbReference type="OrthoDB" id="1551185at2"/>
<dbReference type="AlphaFoldDB" id="A0A5N7MKR1"/>
<sequence>MTEGLTAAELLQRAHTLSQRLEGAGIWNQIRLFREDGITVLARVPGEYWEIDLLEDGTTDVEVFRTAGDLEDESSIERLISEFGEKPKH</sequence>
<dbReference type="Proteomes" id="UP000403266">
    <property type="component" value="Unassembled WGS sequence"/>
</dbReference>
<proteinExistence type="predicted"/>
<comment type="caution">
    <text evidence="1">The sequence shown here is derived from an EMBL/GenBank/DDBJ whole genome shotgun (WGS) entry which is preliminary data.</text>
</comment>
<evidence type="ECO:0000313" key="1">
    <source>
        <dbReference type="EMBL" id="MPR24516.1"/>
    </source>
</evidence>
<organism evidence="1 2">
    <name type="scientific">Microvirga tunisiensis</name>
    <dbReference type="NCBI Taxonomy" id="2108360"/>
    <lineage>
        <taxon>Bacteria</taxon>
        <taxon>Pseudomonadati</taxon>
        <taxon>Pseudomonadota</taxon>
        <taxon>Alphaproteobacteria</taxon>
        <taxon>Hyphomicrobiales</taxon>
        <taxon>Methylobacteriaceae</taxon>
        <taxon>Microvirga</taxon>
    </lineage>
</organism>
<dbReference type="EMBL" id="VOSK01000007">
    <property type="protein sequence ID" value="MPR24516.1"/>
    <property type="molecule type" value="Genomic_DNA"/>
</dbReference>
<protein>
    <recommendedName>
        <fullName evidence="3">PepSY domain-containing protein</fullName>
    </recommendedName>
</protein>